<dbReference type="AlphaFoldDB" id="A0AA97L661"/>
<dbReference type="Gene3D" id="1.20.1250.20">
    <property type="entry name" value="MFS general substrate transporter like domains"/>
    <property type="match status" value="1"/>
</dbReference>
<evidence type="ECO:0000256" key="14">
    <source>
        <dbReference type="RuleBase" id="RU003346"/>
    </source>
</evidence>
<evidence type="ECO:0000256" key="10">
    <source>
        <dbReference type="ARBA" id="ARBA00022989"/>
    </source>
</evidence>
<dbReference type="PROSITE" id="PS00217">
    <property type="entry name" value="SUGAR_TRANSPORT_2"/>
    <property type="match status" value="1"/>
</dbReference>
<accession>A0AA97L661</accession>
<dbReference type="GO" id="GO:0046323">
    <property type="term" value="P:D-glucose import"/>
    <property type="evidence" value="ECO:0007669"/>
    <property type="project" value="TreeGrafter"/>
</dbReference>
<dbReference type="GO" id="GO:0042383">
    <property type="term" value="C:sarcolemma"/>
    <property type="evidence" value="ECO:0007669"/>
    <property type="project" value="UniProtKB-SubCell"/>
</dbReference>
<keyword evidence="7" id="KW-1003">Cell membrane</keyword>
<evidence type="ECO:0000256" key="8">
    <source>
        <dbReference type="ARBA" id="ARBA00022597"/>
    </source>
</evidence>
<comment type="similarity">
    <text evidence="4">Belongs to the major facilitator superfamily. Sugar transporter (TC 2.A.1.1) family. Glucose transporter subfamily.</text>
</comment>
<evidence type="ECO:0000256" key="9">
    <source>
        <dbReference type="ARBA" id="ARBA00022692"/>
    </source>
</evidence>
<feature type="transmembrane region" description="Helical" evidence="15">
    <location>
        <begin position="126"/>
        <end position="146"/>
    </location>
</feature>
<feature type="transmembrane region" description="Helical" evidence="15">
    <location>
        <begin position="341"/>
        <end position="362"/>
    </location>
</feature>
<evidence type="ECO:0000256" key="11">
    <source>
        <dbReference type="ARBA" id="ARBA00023136"/>
    </source>
</evidence>
<dbReference type="InterPro" id="IPR020846">
    <property type="entry name" value="MFS_dom"/>
</dbReference>
<dbReference type="GeneID" id="129335543"/>
<dbReference type="InterPro" id="IPR005828">
    <property type="entry name" value="MFS_sugar_transport-like"/>
</dbReference>
<evidence type="ECO:0000256" key="12">
    <source>
        <dbReference type="ARBA" id="ARBA00029961"/>
    </source>
</evidence>
<protein>
    <recommendedName>
        <fullName evidence="5">Solute carrier family 2, facilitated glucose transporter member 5</fullName>
    </recommendedName>
    <alternativeName>
        <fullName evidence="13">Fructose transporter</fullName>
    </alternativeName>
    <alternativeName>
        <fullName evidence="12">Glucose transporter type 5, small intestine</fullName>
    </alternativeName>
</protein>
<dbReference type="Pfam" id="PF00083">
    <property type="entry name" value="Sugar_tr"/>
    <property type="match status" value="1"/>
</dbReference>
<keyword evidence="8" id="KW-0762">Sugar transport</keyword>
<dbReference type="InterPro" id="IPR005829">
    <property type="entry name" value="Sugar_transporter_CS"/>
</dbReference>
<evidence type="ECO:0000256" key="3">
    <source>
        <dbReference type="ARBA" id="ARBA00004651"/>
    </source>
</evidence>
<evidence type="ECO:0000256" key="1">
    <source>
        <dbReference type="ARBA" id="ARBA00000590"/>
    </source>
</evidence>
<evidence type="ECO:0000256" key="5">
    <source>
        <dbReference type="ARBA" id="ARBA00015973"/>
    </source>
</evidence>
<keyword evidence="6 14" id="KW-0813">Transport</keyword>
<organism evidence="17 18">
    <name type="scientific">Eublepharis macularius</name>
    <name type="common">Leopard gecko</name>
    <name type="synonym">Cyrtodactylus macularius</name>
    <dbReference type="NCBI Taxonomy" id="481883"/>
    <lineage>
        <taxon>Eukaryota</taxon>
        <taxon>Metazoa</taxon>
        <taxon>Chordata</taxon>
        <taxon>Craniata</taxon>
        <taxon>Vertebrata</taxon>
        <taxon>Euteleostomi</taxon>
        <taxon>Lepidosauria</taxon>
        <taxon>Squamata</taxon>
        <taxon>Bifurcata</taxon>
        <taxon>Gekkota</taxon>
        <taxon>Eublepharidae</taxon>
        <taxon>Eublepharinae</taxon>
        <taxon>Eublepharis</taxon>
    </lineage>
</organism>
<dbReference type="InterPro" id="IPR003663">
    <property type="entry name" value="Sugar/inositol_transpt"/>
</dbReference>
<reference evidence="18" key="1">
    <citation type="submission" date="2025-08" db="UniProtKB">
        <authorList>
            <consortium name="RefSeq"/>
        </authorList>
    </citation>
    <scope>IDENTIFICATION</scope>
    <source>
        <tissue evidence="18">Blood</tissue>
    </source>
</reference>
<dbReference type="InterPro" id="IPR036259">
    <property type="entry name" value="MFS_trans_sf"/>
</dbReference>
<keyword evidence="11 15" id="KW-0472">Membrane</keyword>
<dbReference type="PANTHER" id="PTHR23503:SF54">
    <property type="entry name" value="MAJOR FACILITATOR SUPERFAMILY (MFS) PROFILE DOMAIN-CONTAINING PROTEIN"/>
    <property type="match status" value="1"/>
</dbReference>
<feature type="transmembrane region" description="Helical" evidence="15">
    <location>
        <begin position="409"/>
        <end position="431"/>
    </location>
</feature>
<comment type="catalytic activity">
    <reaction evidence="1">
        <text>D-fructose(out) = D-fructose(in)</text>
        <dbReference type="Rhea" id="RHEA:60372"/>
        <dbReference type="ChEBI" id="CHEBI:37721"/>
    </reaction>
</comment>
<evidence type="ECO:0000256" key="2">
    <source>
        <dbReference type="ARBA" id="ARBA00004135"/>
    </source>
</evidence>
<evidence type="ECO:0000256" key="13">
    <source>
        <dbReference type="ARBA" id="ARBA00031099"/>
    </source>
</evidence>
<feature type="transmembrane region" description="Helical" evidence="15">
    <location>
        <begin position="97"/>
        <end position="114"/>
    </location>
</feature>
<gene>
    <name evidence="18" type="primary">LOC129335543</name>
</gene>
<feature type="transmembrane region" description="Helical" evidence="15">
    <location>
        <begin position="188"/>
        <end position="210"/>
    </location>
</feature>
<dbReference type="PROSITE" id="PS50850">
    <property type="entry name" value="MFS"/>
    <property type="match status" value="1"/>
</dbReference>
<evidence type="ECO:0000256" key="6">
    <source>
        <dbReference type="ARBA" id="ARBA00022448"/>
    </source>
</evidence>
<dbReference type="InterPro" id="IPR045263">
    <property type="entry name" value="GLUT"/>
</dbReference>
<dbReference type="Proteomes" id="UP001190640">
    <property type="component" value="Chromosome 9"/>
</dbReference>
<proteinExistence type="inferred from homology"/>
<dbReference type="SUPFAM" id="SSF103473">
    <property type="entry name" value="MFS general substrate transporter"/>
    <property type="match status" value="1"/>
</dbReference>
<dbReference type="NCBIfam" id="TIGR00879">
    <property type="entry name" value="SP"/>
    <property type="match status" value="1"/>
</dbReference>
<sequence length="504" mass="56013">MTNFCSDLVLHRRVFQIAIFAGLGGTFLVGFQLSVISFTSPFVKKFINETWLERYNVPIDDQSLTVLWSVIVSIFSIGGVIGSSLSAYLSSKYGKKNCLIAGNLLILVAALITGTSKTANAFEMILLGRFLYGLSGGLTICIQGQYLGEISPKRFRGLTNATAAVLATLGKFVGQLTGLRELLGTESLWPLLLATTGIAGLLQLIALPFFPETPSYLLIQKGDLEGCLKVMKQLWGQGDHKAELDDMLKEQAAMKKVKIMNVLELFRDRTIRCQVYLTFVLAAMTSLSGVNAIYFYSFEVFHTAGFDQEIMPYAILGVGACDLFSTIVCFFVIERLGRRRLLLWGYGLMALVLALLTASFSLEYHFFWLRYCNVALIFLFIVFFGTGPAGVTMPVIAEIFTQSSRPAALTILRILFWAGQYLVGIAFPHLIRYLDSFCFLVFMGFIAITWIILFRYLPETKGKSLMDIKKEFNRFNKTEGTVDNNSSEGLHNMHIMLGGLEGSA</sequence>
<evidence type="ECO:0000313" key="17">
    <source>
        <dbReference type="Proteomes" id="UP001190640"/>
    </source>
</evidence>
<evidence type="ECO:0000256" key="7">
    <source>
        <dbReference type="ARBA" id="ARBA00022475"/>
    </source>
</evidence>
<feature type="domain" description="Major facilitator superfamily (MFS) profile" evidence="16">
    <location>
        <begin position="18"/>
        <end position="461"/>
    </location>
</feature>
<dbReference type="GO" id="GO:0070837">
    <property type="term" value="P:dehydroascorbic acid transport"/>
    <property type="evidence" value="ECO:0007669"/>
    <property type="project" value="TreeGrafter"/>
</dbReference>
<evidence type="ECO:0000259" key="16">
    <source>
        <dbReference type="PROSITE" id="PS50850"/>
    </source>
</evidence>
<evidence type="ECO:0000313" key="18">
    <source>
        <dbReference type="RefSeq" id="XP_054844160.1"/>
    </source>
</evidence>
<dbReference type="PANTHER" id="PTHR23503">
    <property type="entry name" value="SOLUTE CARRIER FAMILY 2"/>
    <property type="match status" value="1"/>
</dbReference>
<evidence type="ECO:0000256" key="15">
    <source>
        <dbReference type="SAM" id="Phobius"/>
    </source>
</evidence>
<dbReference type="GO" id="GO:1990539">
    <property type="term" value="P:fructose import across plasma membrane"/>
    <property type="evidence" value="ECO:0007669"/>
    <property type="project" value="UniProtKB-ARBA"/>
</dbReference>
<comment type="subcellular location">
    <subcellularLocation>
        <location evidence="2">Cell membrane</location>
        <location evidence="2">Sarcolemma</location>
    </subcellularLocation>
    <subcellularLocation>
        <location evidence="3">Cell membrane</location>
        <topology evidence="3">Multi-pass membrane protein</topology>
    </subcellularLocation>
</comment>
<feature type="transmembrane region" description="Helical" evidence="15">
    <location>
        <begin position="158"/>
        <end position="176"/>
    </location>
</feature>
<feature type="transmembrane region" description="Helical" evidence="15">
    <location>
        <begin position="63"/>
        <end position="85"/>
    </location>
</feature>
<name>A0AA97L661_EUBMA</name>
<evidence type="ECO:0000256" key="4">
    <source>
        <dbReference type="ARBA" id="ARBA00007004"/>
    </source>
</evidence>
<feature type="transmembrane region" description="Helical" evidence="15">
    <location>
        <begin position="374"/>
        <end position="397"/>
    </location>
</feature>
<dbReference type="RefSeq" id="XP_054844160.1">
    <property type="nucleotide sequence ID" value="XM_054988185.1"/>
</dbReference>
<feature type="transmembrane region" description="Helical" evidence="15">
    <location>
        <begin position="310"/>
        <end position="334"/>
    </location>
</feature>
<dbReference type="FunFam" id="1.20.1250.20:FF:001511">
    <property type="entry name" value="Solute carrier family 2, facilitated glucose transporter member 5"/>
    <property type="match status" value="1"/>
</dbReference>
<feature type="transmembrane region" description="Helical" evidence="15">
    <location>
        <begin position="17"/>
        <end position="43"/>
    </location>
</feature>
<dbReference type="GO" id="GO:0055056">
    <property type="term" value="F:D-glucose transmembrane transporter activity"/>
    <property type="evidence" value="ECO:0007669"/>
    <property type="project" value="TreeGrafter"/>
</dbReference>
<dbReference type="GO" id="GO:0005353">
    <property type="term" value="F:fructose transmembrane transporter activity"/>
    <property type="evidence" value="ECO:0007669"/>
    <property type="project" value="UniProtKB-ARBA"/>
</dbReference>
<feature type="transmembrane region" description="Helical" evidence="15">
    <location>
        <begin position="275"/>
        <end position="298"/>
    </location>
</feature>
<keyword evidence="17" id="KW-1185">Reference proteome</keyword>
<dbReference type="KEGG" id="emc:129335543"/>
<feature type="transmembrane region" description="Helical" evidence="15">
    <location>
        <begin position="437"/>
        <end position="457"/>
    </location>
</feature>
<keyword evidence="10 15" id="KW-1133">Transmembrane helix</keyword>
<dbReference type="PRINTS" id="PR00171">
    <property type="entry name" value="SUGRTRNSPORT"/>
</dbReference>
<keyword evidence="9 15" id="KW-0812">Transmembrane</keyword>